<proteinExistence type="predicted"/>
<feature type="region of interest" description="Disordered" evidence="1">
    <location>
        <begin position="95"/>
        <end position="156"/>
    </location>
</feature>
<accession>A0A3P6PUI1</accession>
<reference evidence="2 3" key="1">
    <citation type="submission" date="2018-11" db="EMBL/GenBank/DDBJ databases">
        <authorList>
            <consortium name="Pathogen Informatics"/>
        </authorList>
    </citation>
    <scope>NUCLEOTIDE SEQUENCE [LARGE SCALE GENOMIC DNA]</scope>
</reference>
<evidence type="ECO:0000256" key="1">
    <source>
        <dbReference type="SAM" id="MobiDB-lite"/>
    </source>
</evidence>
<dbReference type="Proteomes" id="UP000281553">
    <property type="component" value="Unassembled WGS sequence"/>
</dbReference>
<feature type="non-terminal residue" evidence="2">
    <location>
        <position position="268"/>
    </location>
</feature>
<keyword evidence="3" id="KW-1185">Reference proteome</keyword>
<feature type="compositionally biased region" description="Polar residues" evidence="1">
    <location>
        <begin position="140"/>
        <end position="156"/>
    </location>
</feature>
<organism evidence="2 3">
    <name type="scientific">Dibothriocephalus latus</name>
    <name type="common">Fish tapeworm</name>
    <name type="synonym">Diphyllobothrium latum</name>
    <dbReference type="NCBI Taxonomy" id="60516"/>
    <lineage>
        <taxon>Eukaryota</taxon>
        <taxon>Metazoa</taxon>
        <taxon>Spiralia</taxon>
        <taxon>Lophotrochozoa</taxon>
        <taxon>Platyhelminthes</taxon>
        <taxon>Cestoda</taxon>
        <taxon>Eucestoda</taxon>
        <taxon>Diphyllobothriidea</taxon>
        <taxon>Diphyllobothriidae</taxon>
        <taxon>Dibothriocephalus</taxon>
    </lineage>
</organism>
<protein>
    <submittedName>
        <fullName evidence="2">Uncharacterized protein</fullName>
    </submittedName>
</protein>
<evidence type="ECO:0000313" key="2">
    <source>
        <dbReference type="EMBL" id="VDK39659.1"/>
    </source>
</evidence>
<dbReference type="EMBL" id="UYRU01006076">
    <property type="protein sequence ID" value="VDK39659.1"/>
    <property type="molecule type" value="Genomic_DNA"/>
</dbReference>
<feature type="compositionally biased region" description="Low complexity" evidence="1">
    <location>
        <begin position="107"/>
        <end position="119"/>
    </location>
</feature>
<dbReference type="OrthoDB" id="10578434at2759"/>
<feature type="region of interest" description="Disordered" evidence="1">
    <location>
        <begin position="34"/>
        <end position="82"/>
    </location>
</feature>
<evidence type="ECO:0000313" key="3">
    <source>
        <dbReference type="Proteomes" id="UP000281553"/>
    </source>
</evidence>
<dbReference type="AlphaFoldDB" id="A0A3P6PUI1"/>
<name>A0A3P6PUI1_DIBLA</name>
<gene>
    <name evidence="2" type="ORF">DILT_LOCUS1056</name>
</gene>
<sequence>MKRLRLEVERRTAKAKATALAKLTHFSSQFLPTSADDAPAAESNAVVSPNPSPSPHHSPIITAACTPSSTGDQAGKGESEASECNLLPASEDFHDSGLGSSECSLQSTFSTSTENSTESIMPALSKQSSPLKGDQESEISEQACSSPPSLPNATFTLETTPRRRNSHPLISPHLHTDPVFSVSNALLSCSRENSSSVVSAASVGGVPKKPTAYVFPDDSRRAKMTRGGFPNPKSAQTCCTPRCIAEPLKPFLRFLSASEAHMLLTELH</sequence>